<protein>
    <recommendedName>
        <fullName evidence="6">Cation-binding protein</fullName>
    </recommendedName>
</protein>
<feature type="domain" description="Hemerythrin-like" evidence="2">
    <location>
        <begin position="15"/>
        <end position="138"/>
    </location>
</feature>
<dbReference type="Proteomes" id="UP000628079">
    <property type="component" value="Unassembled WGS sequence"/>
</dbReference>
<feature type="domain" description="DUF2249" evidence="3">
    <location>
        <begin position="215"/>
        <end position="283"/>
    </location>
</feature>
<dbReference type="Pfam" id="PF01814">
    <property type="entry name" value="Hemerythrin"/>
    <property type="match status" value="1"/>
</dbReference>
<proteinExistence type="predicted"/>
<feature type="compositionally biased region" description="Basic and acidic residues" evidence="1">
    <location>
        <begin position="159"/>
        <end position="185"/>
    </location>
</feature>
<evidence type="ECO:0000256" key="1">
    <source>
        <dbReference type="SAM" id="MobiDB-lite"/>
    </source>
</evidence>
<comment type="caution">
    <text evidence="4">The sequence shown here is derived from an EMBL/GenBank/DDBJ whole genome shotgun (WGS) entry which is preliminary data.</text>
</comment>
<sequence length="285" mass="29558">MNDVVVASSASDSAAVEAVKQHHAHMAGTLAGLVDRVLDATDDATALRARDALVRWAEGDLVPHARAEEAAMYPLAHADERAGLLVEAMLAEHVLIVGLVGRLAAAPDHVHAAAEARALAVTFDSHLAKENDQILPLLAGKPDVSLSAALAGMHELLGGHEGHEHSHDPDHGHDEHVDAGDRREAAPTSAAEPAPGGGCGGACACGESDGAGYPELDARDVPHAIRHATIFGALDAVEPGGGLVLVAPHDPLPLLRQLEGRAPGAFTVEYLERGPEAWRLQLVRG</sequence>
<dbReference type="AlphaFoldDB" id="A0A8H9KTI5"/>
<dbReference type="RefSeq" id="WP_035947903.1">
    <property type="nucleotide sequence ID" value="NZ_BMEA01000004.1"/>
</dbReference>
<feature type="region of interest" description="Disordered" evidence="1">
    <location>
        <begin position="159"/>
        <end position="199"/>
    </location>
</feature>
<dbReference type="InterPro" id="IPR012312">
    <property type="entry name" value="Hemerythrin-like"/>
</dbReference>
<evidence type="ECO:0000313" key="4">
    <source>
        <dbReference type="EMBL" id="GGB88711.1"/>
    </source>
</evidence>
<organism evidence="4 5">
    <name type="scientific">Knoellia flava</name>
    <dbReference type="NCBI Taxonomy" id="913969"/>
    <lineage>
        <taxon>Bacteria</taxon>
        <taxon>Bacillati</taxon>
        <taxon>Actinomycetota</taxon>
        <taxon>Actinomycetes</taxon>
        <taxon>Micrococcales</taxon>
        <taxon>Intrasporangiaceae</taxon>
        <taxon>Knoellia</taxon>
    </lineage>
</organism>
<dbReference type="InterPro" id="IPR018720">
    <property type="entry name" value="DUF2249"/>
</dbReference>
<evidence type="ECO:0000259" key="3">
    <source>
        <dbReference type="Pfam" id="PF10006"/>
    </source>
</evidence>
<evidence type="ECO:0000259" key="2">
    <source>
        <dbReference type="Pfam" id="PF01814"/>
    </source>
</evidence>
<dbReference type="Pfam" id="PF10006">
    <property type="entry name" value="DUF2249"/>
    <property type="match status" value="1"/>
</dbReference>
<dbReference type="EMBL" id="BMEA01000004">
    <property type="protein sequence ID" value="GGB88711.1"/>
    <property type="molecule type" value="Genomic_DNA"/>
</dbReference>
<accession>A0A8H9KTI5</accession>
<name>A0A8H9KTI5_9MICO</name>
<gene>
    <name evidence="4" type="ORF">GCM10011314_30650</name>
</gene>
<reference evidence="4" key="1">
    <citation type="journal article" date="2014" name="Int. J. Syst. Evol. Microbiol.">
        <title>Complete genome sequence of Corynebacterium casei LMG S-19264T (=DSM 44701T), isolated from a smear-ripened cheese.</title>
        <authorList>
            <consortium name="US DOE Joint Genome Institute (JGI-PGF)"/>
            <person name="Walter F."/>
            <person name="Albersmeier A."/>
            <person name="Kalinowski J."/>
            <person name="Ruckert C."/>
        </authorList>
    </citation>
    <scope>NUCLEOTIDE SEQUENCE</scope>
    <source>
        <strain evidence="4">CGMCC 1.10749</strain>
    </source>
</reference>
<evidence type="ECO:0008006" key="6">
    <source>
        <dbReference type="Google" id="ProtNLM"/>
    </source>
</evidence>
<reference evidence="4" key="2">
    <citation type="submission" date="2020-09" db="EMBL/GenBank/DDBJ databases">
        <authorList>
            <person name="Sun Q."/>
            <person name="Zhou Y."/>
        </authorList>
    </citation>
    <scope>NUCLEOTIDE SEQUENCE</scope>
    <source>
        <strain evidence="4">CGMCC 1.10749</strain>
    </source>
</reference>
<evidence type="ECO:0000313" key="5">
    <source>
        <dbReference type="Proteomes" id="UP000628079"/>
    </source>
</evidence>
<dbReference type="Gene3D" id="1.20.120.520">
    <property type="entry name" value="nmb1532 protein domain like"/>
    <property type="match status" value="1"/>
</dbReference>